<dbReference type="InterPro" id="IPR032287">
    <property type="entry name" value="DUF4838"/>
</dbReference>
<protein>
    <recommendedName>
        <fullName evidence="4">DUF4838 domain-containing protein</fullName>
    </recommendedName>
</protein>
<keyword evidence="1" id="KW-0378">Hydrolase</keyword>
<keyword evidence="3" id="KW-1185">Reference proteome</keyword>
<proteinExistence type="predicted"/>
<reference evidence="2 3" key="1">
    <citation type="submission" date="2016-09" db="EMBL/GenBank/DDBJ databases">
        <authorList>
            <person name="Capua I."/>
            <person name="De Benedictis P."/>
            <person name="Joannis T."/>
            <person name="Lombin L.H."/>
            <person name="Cattoli G."/>
        </authorList>
    </citation>
    <scope>NUCLEOTIDE SEQUENCE [LARGE SCALE GENOMIC DNA]</scope>
    <source>
        <strain evidence="2 3">GluBS11</strain>
    </source>
</reference>
<dbReference type="STRING" id="1619234.SAMN05421730_101149"/>
<accession>A0A1D3TU11</accession>
<dbReference type="OrthoDB" id="3242535at2"/>
<dbReference type="EMBL" id="FMKA01000011">
    <property type="protein sequence ID" value="SCP97519.1"/>
    <property type="molecule type" value="Genomic_DNA"/>
</dbReference>
<gene>
    <name evidence="2" type="ORF">SAMN05421730_101149</name>
</gene>
<dbReference type="Proteomes" id="UP000199315">
    <property type="component" value="Unassembled WGS sequence"/>
</dbReference>
<name>A0A1D3TU11_9FIRM</name>
<dbReference type="Pfam" id="PF16126">
    <property type="entry name" value="DUF4838"/>
    <property type="match status" value="1"/>
</dbReference>
<evidence type="ECO:0000256" key="1">
    <source>
        <dbReference type="ARBA" id="ARBA00022801"/>
    </source>
</evidence>
<dbReference type="InterPro" id="IPR029018">
    <property type="entry name" value="Hex-like_dom2"/>
</dbReference>
<dbReference type="GO" id="GO:0005975">
    <property type="term" value="P:carbohydrate metabolic process"/>
    <property type="evidence" value="ECO:0007669"/>
    <property type="project" value="UniProtKB-ARBA"/>
</dbReference>
<dbReference type="Gene3D" id="3.30.379.10">
    <property type="entry name" value="Chitobiase/beta-hexosaminidase domain 2-like"/>
    <property type="match status" value="1"/>
</dbReference>
<organism evidence="2 3">
    <name type="scientific">Anaerobium acetethylicum</name>
    <dbReference type="NCBI Taxonomy" id="1619234"/>
    <lineage>
        <taxon>Bacteria</taxon>
        <taxon>Bacillati</taxon>
        <taxon>Bacillota</taxon>
        <taxon>Clostridia</taxon>
        <taxon>Lachnospirales</taxon>
        <taxon>Lachnospiraceae</taxon>
        <taxon>Anaerobium</taxon>
    </lineage>
</organism>
<dbReference type="RefSeq" id="WP_091233709.1">
    <property type="nucleotide sequence ID" value="NZ_FMKA01000011.1"/>
</dbReference>
<evidence type="ECO:0000313" key="2">
    <source>
        <dbReference type="EMBL" id="SCP97519.1"/>
    </source>
</evidence>
<dbReference type="GO" id="GO:0016787">
    <property type="term" value="F:hydrolase activity"/>
    <property type="evidence" value="ECO:0007669"/>
    <property type="project" value="UniProtKB-KW"/>
</dbReference>
<dbReference type="SUPFAM" id="SSF55545">
    <property type="entry name" value="beta-N-acetylhexosaminidase-like domain"/>
    <property type="match status" value="1"/>
</dbReference>
<evidence type="ECO:0000313" key="3">
    <source>
        <dbReference type="Proteomes" id="UP000199315"/>
    </source>
</evidence>
<evidence type="ECO:0008006" key="4">
    <source>
        <dbReference type="Google" id="ProtNLM"/>
    </source>
</evidence>
<dbReference type="AlphaFoldDB" id="A0A1D3TU11"/>
<sequence length="648" mass="74549">MNINIIFKNNDSTLNFAAKELKSYLSLLDIDLSFTENNPADTFTLRLEAASSLSRYCMPEVSIPELDDQFFIDVTSDGGLIAGTNSRSVLLGVYSYLAAIGFRFLYPDKKRDYIPHIHSLKELFASYGKTALHRHRGVCIEGANSLQNILDFIEWMPKLGYNSFFVQFRIPYTFLARWYEHEKNPYIRKEDFNEDIATAYSDIIDREIHKRSLLHHRVGHGWTCETIGYPSLGWTESGTAPAEDIRPYLAEVNGKRDFFNGVPINTNLCYSNPDVIETFTNEVIDYAKKNPDIDYLHIWIADEFNNICECDQCQKTTPSDQYINLLNIIDGKMTQAGIKTRLVFLLYQELLWAPQKEHLHNPDRFTLMFAPISRTFENSYSINTETRKPPEYCRNQIELPLDLEENLSFLREWQQIFSGDSFVYDYPLGRAHYGDLGYTSIAMVISSDIKQLDSLNMNGYISCQELRAGLPNSLPNYVMGLTLFDSAIPFNELQADYFMHAYGEDYLTALNYLDKISALNSPDYFNGKGERENPEQHNRYKNCAELIRNFRPTIREIADRYTKAAAASSPNAGIHEFFWKLLDYHADYSLRLTEALSALSASKKEEADELWKTFHAFICSNEETCQAPLDVYRITEVGTKYTGFSLEA</sequence>